<evidence type="ECO:0000313" key="3">
    <source>
        <dbReference type="Ensembl" id="ENSMALP00000024850.1"/>
    </source>
</evidence>
<protein>
    <submittedName>
        <fullName evidence="3">Uncharacterized protein</fullName>
    </submittedName>
</protein>
<keyword evidence="1" id="KW-0433">Leucine-rich repeat</keyword>
<organism evidence="3 4">
    <name type="scientific">Monopterus albus</name>
    <name type="common">Swamp eel</name>
    <dbReference type="NCBI Taxonomy" id="43700"/>
    <lineage>
        <taxon>Eukaryota</taxon>
        <taxon>Metazoa</taxon>
        <taxon>Chordata</taxon>
        <taxon>Craniata</taxon>
        <taxon>Vertebrata</taxon>
        <taxon>Euteleostomi</taxon>
        <taxon>Actinopterygii</taxon>
        <taxon>Neopterygii</taxon>
        <taxon>Teleostei</taxon>
        <taxon>Neoteleostei</taxon>
        <taxon>Acanthomorphata</taxon>
        <taxon>Anabantaria</taxon>
        <taxon>Synbranchiformes</taxon>
        <taxon>Synbranchidae</taxon>
        <taxon>Monopterus</taxon>
    </lineage>
</organism>
<proteinExistence type="predicted"/>
<name>A0A3Q3K6C6_MONAL</name>
<reference evidence="3" key="2">
    <citation type="submission" date="2025-09" db="UniProtKB">
        <authorList>
            <consortium name="Ensembl"/>
        </authorList>
    </citation>
    <scope>IDENTIFICATION</scope>
</reference>
<dbReference type="Proteomes" id="UP000261600">
    <property type="component" value="Unplaced"/>
</dbReference>
<dbReference type="PANTHER" id="PTHR24106">
    <property type="entry name" value="NACHT, LRR AND CARD DOMAINS-CONTAINING"/>
    <property type="match status" value="1"/>
</dbReference>
<keyword evidence="4" id="KW-1185">Reference proteome</keyword>
<dbReference type="SUPFAM" id="SSF52047">
    <property type="entry name" value="RNI-like"/>
    <property type="match status" value="1"/>
</dbReference>
<accession>A0A3Q3K6C6</accession>
<evidence type="ECO:0000256" key="1">
    <source>
        <dbReference type="ARBA" id="ARBA00022614"/>
    </source>
</evidence>
<dbReference type="Gene3D" id="3.80.10.10">
    <property type="entry name" value="Ribonuclease Inhibitor"/>
    <property type="match status" value="2"/>
</dbReference>
<dbReference type="InterPro" id="IPR032675">
    <property type="entry name" value="LRR_dom_sf"/>
</dbReference>
<dbReference type="InterPro" id="IPR051261">
    <property type="entry name" value="NLR"/>
</dbReference>
<sequence length="244" mass="26627">MSGNWDLKDPGVKQLCAGLESPHCRLETLTSVPVSALGHFISTESNPSHLRHLDLSGNDQQDPDFCAEMNLMSFMGNCFLLLTVTNPLCNLSDNNKYTTSCASLASALKSNPSHLRELNLCYNILQDPDVKQLCDLVQSPDYRLETLSLDMCFGSAACSTCPAVCTAGIKANSGTMSPVVLEHGFASYIVPHVLFHVADVFSRSLQCRNSEKQAANEKMCPNFGPVHVCPVKAQINRICSSWNI</sequence>
<reference evidence="3" key="1">
    <citation type="submission" date="2025-08" db="UniProtKB">
        <authorList>
            <consortium name="Ensembl"/>
        </authorList>
    </citation>
    <scope>IDENTIFICATION</scope>
</reference>
<evidence type="ECO:0000256" key="2">
    <source>
        <dbReference type="ARBA" id="ARBA00022737"/>
    </source>
</evidence>
<dbReference type="STRING" id="43700.ENSMALP00000024850"/>
<dbReference type="AlphaFoldDB" id="A0A3Q3K6C6"/>
<dbReference type="Ensembl" id="ENSMALT00000025319.1">
    <property type="protein sequence ID" value="ENSMALP00000024850.1"/>
    <property type="gene ID" value="ENSMALG00000017288.1"/>
</dbReference>
<keyword evidence="2" id="KW-0677">Repeat</keyword>
<evidence type="ECO:0000313" key="4">
    <source>
        <dbReference type="Proteomes" id="UP000261600"/>
    </source>
</evidence>